<protein>
    <recommendedName>
        <fullName evidence="3">BAR domain-containing protein</fullName>
    </recommendedName>
</protein>
<evidence type="ECO:0000313" key="5">
    <source>
        <dbReference type="Proteomes" id="UP000326757"/>
    </source>
</evidence>
<dbReference type="Pfam" id="PF03114">
    <property type="entry name" value="BAR"/>
    <property type="match status" value="1"/>
</dbReference>
<sequence>MNVGKKFGRVKQWAGEKMGQESKTEVSDEFKSLEMEMQLRHEGMEKLQKSMTIYIKSLSKRNEGDDREKVLPVAQLGQTMKHHGEDFEPDSNFGNCLIAMGTANDRISRQQDAYVHEATSTWLESLERSLAQMKEYQAARKKLEQRRLAYDASLSKMQKAKREDFRVEEELRSQKAKYEESSEDVLRRMQDIKEAEADSVQDLGAFLEAELEYYDRCRDELLKLKREWPAARGTAAQQPRQSRRPEGRPRSNTAHSYSERYSTYEEPIPEIEAPRPSIRSNTPRVNTTRVASTSGLGRRDDDYSPPSSPQRPSIGRSATFQGPTTHYRESPPSSRLNSIPPPSDAGSLRANLRPTARTNIMSADVFNDPSDDSTLNSNSPDRSYGARSVSPATSHGSMGSRSASISAANSRRAPPPPPSRAKKPAPPPPMKRAEISSGSLLAPVHTTKICCSSLGRCYSLLHIQLQIQFRFVLFSFYFLVREVVDREALHHKNSGLIPRIKKIPW</sequence>
<evidence type="ECO:0000256" key="2">
    <source>
        <dbReference type="SAM" id="MobiDB-lite"/>
    </source>
</evidence>
<gene>
    <name evidence="4" type="ORF">EYC80_002423</name>
</gene>
<comment type="caution">
    <text evidence="4">The sequence shown here is derived from an EMBL/GenBank/DDBJ whole genome shotgun (WGS) entry which is preliminary data.</text>
</comment>
<dbReference type="InterPro" id="IPR027267">
    <property type="entry name" value="AH/BAR_dom_sf"/>
</dbReference>
<dbReference type="Proteomes" id="UP000326757">
    <property type="component" value="Unassembled WGS sequence"/>
</dbReference>
<feature type="compositionally biased region" description="Polar residues" evidence="2">
    <location>
        <begin position="372"/>
        <end position="381"/>
    </location>
</feature>
<dbReference type="Gene3D" id="1.20.1270.60">
    <property type="entry name" value="Arfaptin homology (AH) domain/BAR domain"/>
    <property type="match status" value="1"/>
</dbReference>
<organism evidence="4 5">
    <name type="scientific">Monilinia laxa</name>
    <name type="common">Brown rot fungus</name>
    <name type="synonym">Sclerotinia laxa</name>
    <dbReference type="NCBI Taxonomy" id="61186"/>
    <lineage>
        <taxon>Eukaryota</taxon>
        <taxon>Fungi</taxon>
        <taxon>Dikarya</taxon>
        <taxon>Ascomycota</taxon>
        <taxon>Pezizomycotina</taxon>
        <taxon>Leotiomycetes</taxon>
        <taxon>Helotiales</taxon>
        <taxon>Sclerotiniaceae</taxon>
        <taxon>Monilinia</taxon>
    </lineage>
</organism>
<feature type="compositionally biased region" description="Polar residues" evidence="2">
    <location>
        <begin position="390"/>
        <end position="399"/>
    </location>
</feature>
<keyword evidence="1" id="KW-0175">Coiled coil</keyword>
<dbReference type="EMBL" id="VIGI01000008">
    <property type="protein sequence ID" value="KAB8297025.1"/>
    <property type="molecule type" value="Genomic_DNA"/>
</dbReference>
<feature type="compositionally biased region" description="Low complexity" evidence="2">
    <location>
        <begin position="400"/>
        <end position="412"/>
    </location>
</feature>
<feature type="coiled-coil region" evidence="1">
    <location>
        <begin position="126"/>
        <end position="195"/>
    </location>
</feature>
<dbReference type="OrthoDB" id="14167at2759"/>
<feature type="compositionally biased region" description="Polar residues" evidence="2">
    <location>
        <begin position="279"/>
        <end position="295"/>
    </location>
</feature>
<feature type="region of interest" description="Disordered" evidence="2">
    <location>
        <begin position="362"/>
        <end position="438"/>
    </location>
</feature>
<dbReference type="AlphaFoldDB" id="A0A5N6K3T1"/>
<name>A0A5N6K3T1_MONLA</name>
<accession>A0A5N6K3T1</accession>
<feature type="region of interest" description="Disordered" evidence="2">
    <location>
        <begin position="230"/>
        <end position="349"/>
    </location>
</feature>
<evidence type="ECO:0000313" key="4">
    <source>
        <dbReference type="EMBL" id="KAB8297025.1"/>
    </source>
</evidence>
<dbReference type="PROSITE" id="PS51021">
    <property type="entry name" value="BAR"/>
    <property type="match status" value="1"/>
</dbReference>
<dbReference type="SMART" id="SM00721">
    <property type="entry name" value="BAR"/>
    <property type="match status" value="1"/>
</dbReference>
<dbReference type="SUPFAM" id="SSF103657">
    <property type="entry name" value="BAR/IMD domain-like"/>
    <property type="match status" value="1"/>
</dbReference>
<feature type="compositionally biased region" description="Pro residues" evidence="2">
    <location>
        <begin position="413"/>
        <end position="430"/>
    </location>
</feature>
<dbReference type="GO" id="GO:0005737">
    <property type="term" value="C:cytoplasm"/>
    <property type="evidence" value="ECO:0007669"/>
    <property type="project" value="InterPro"/>
</dbReference>
<feature type="domain" description="BAR" evidence="3">
    <location>
        <begin position="15"/>
        <end position="237"/>
    </location>
</feature>
<reference evidence="4 5" key="1">
    <citation type="submission" date="2019-06" db="EMBL/GenBank/DDBJ databases">
        <title>Genome Sequence of the Brown Rot Fungal Pathogen Monilinia laxa.</title>
        <authorList>
            <person name="De Miccolis Angelini R.M."/>
            <person name="Landi L."/>
            <person name="Abate D."/>
            <person name="Pollastro S."/>
            <person name="Romanazzi G."/>
            <person name="Faretra F."/>
        </authorList>
    </citation>
    <scope>NUCLEOTIDE SEQUENCE [LARGE SCALE GENOMIC DNA]</scope>
    <source>
        <strain evidence="4 5">Mlax316</strain>
    </source>
</reference>
<feature type="compositionally biased region" description="Polar residues" evidence="2">
    <location>
        <begin position="250"/>
        <end position="261"/>
    </location>
</feature>
<keyword evidence="5" id="KW-1185">Reference proteome</keyword>
<evidence type="ECO:0000256" key="1">
    <source>
        <dbReference type="SAM" id="Coils"/>
    </source>
</evidence>
<proteinExistence type="predicted"/>
<dbReference type="InterPro" id="IPR004148">
    <property type="entry name" value="BAR_dom"/>
</dbReference>
<dbReference type="CDD" id="cd07593">
    <property type="entry name" value="BAR_MUG137_fungi"/>
    <property type="match status" value="1"/>
</dbReference>
<evidence type="ECO:0000259" key="3">
    <source>
        <dbReference type="PROSITE" id="PS51021"/>
    </source>
</evidence>